<feature type="region of interest" description="Disordered" evidence="1">
    <location>
        <begin position="119"/>
        <end position="139"/>
    </location>
</feature>
<keyword evidence="3" id="KW-1185">Reference proteome</keyword>
<dbReference type="Proteomes" id="UP001333996">
    <property type="component" value="Unassembled WGS sequence"/>
</dbReference>
<reference evidence="2" key="1">
    <citation type="submission" date="2024-01" db="EMBL/GenBank/DDBJ databases">
        <title>First draft genome sequence data of TA4-1, the type strain of Gram-positive actinobacterium Streptomyces chiangmaiensis.</title>
        <authorList>
            <person name="Yasawong M."/>
            <person name="Nantapong N."/>
        </authorList>
    </citation>
    <scope>NUCLEOTIDE SEQUENCE</scope>
    <source>
        <strain evidence="2">TA4-1</strain>
    </source>
</reference>
<protein>
    <submittedName>
        <fullName evidence="2">Uncharacterized protein</fullName>
    </submittedName>
</protein>
<gene>
    <name evidence="2" type="ORF">VXC91_46635</name>
</gene>
<dbReference type="EMBL" id="JAYWVC010000724">
    <property type="protein sequence ID" value="MED7829099.1"/>
    <property type="molecule type" value="Genomic_DNA"/>
</dbReference>
<sequence>MRDPFLCVSSDLAEASGGMTVLEVRHPAPEEQIQVLHDHLRMQRQPAPGSYLPDPVPGVLHRPIRGPAGEEVDASAPVQPRGADLTVVESEEVKAFPTHFQVHDPRFGHLRLQPQLPQQFNQSGQRPFGLAAGEAHHDQ</sequence>
<name>A0ABU7FYT8_9ACTN</name>
<proteinExistence type="predicted"/>
<evidence type="ECO:0000313" key="2">
    <source>
        <dbReference type="EMBL" id="MED7829099.1"/>
    </source>
</evidence>
<evidence type="ECO:0000313" key="3">
    <source>
        <dbReference type="Proteomes" id="UP001333996"/>
    </source>
</evidence>
<accession>A0ABU7FYT8</accession>
<evidence type="ECO:0000256" key="1">
    <source>
        <dbReference type="SAM" id="MobiDB-lite"/>
    </source>
</evidence>
<feature type="region of interest" description="Disordered" evidence="1">
    <location>
        <begin position="45"/>
        <end position="82"/>
    </location>
</feature>
<feature type="non-terminal residue" evidence="2">
    <location>
        <position position="139"/>
    </location>
</feature>
<comment type="caution">
    <text evidence="2">The sequence shown here is derived from an EMBL/GenBank/DDBJ whole genome shotgun (WGS) entry which is preliminary data.</text>
</comment>
<organism evidence="2 3">
    <name type="scientific">Streptomyces chiangmaiensis</name>
    <dbReference type="NCBI Taxonomy" id="766497"/>
    <lineage>
        <taxon>Bacteria</taxon>
        <taxon>Bacillati</taxon>
        <taxon>Actinomycetota</taxon>
        <taxon>Actinomycetes</taxon>
        <taxon>Kitasatosporales</taxon>
        <taxon>Streptomycetaceae</taxon>
        <taxon>Streptomyces</taxon>
    </lineage>
</organism>